<feature type="domain" description="RING-type" evidence="20">
    <location>
        <begin position="185"/>
        <end position="226"/>
    </location>
</feature>
<evidence type="ECO:0000256" key="3">
    <source>
        <dbReference type="ARBA" id="ARBA00004574"/>
    </source>
</evidence>
<evidence type="ECO:0000256" key="2">
    <source>
        <dbReference type="ARBA" id="ARBA00004123"/>
    </source>
</evidence>
<organism evidence="21 22">
    <name type="scientific">Gekko japonicus</name>
    <name type="common">Schlegel's Japanese gecko</name>
    <dbReference type="NCBI Taxonomy" id="146911"/>
    <lineage>
        <taxon>Eukaryota</taxon>
        <taxon>Metazoa</taxon>
        <taxon>Chordata</taxon>
        <taxon>Craniata</taxon>
        <taxon>Vertebrata</taxon>
        <taxon>Euteleostomi</taxon>
        <taxon>Lepidosauria</taxon>
        <taxon>Squamata</taxon>
        <taxon>Bifurcata</taxon>
        <taxon>Gekkota</taxon>
        <taxon>Gekkonidae</taxon>
        <taxon>Gekkoninae</taxon>
        <taxon>Gekko</taxon>
    </lineage>
</organism>
<dbReference type="PROSITE" id="PS50089">
    <property type="entry name" value="ZF_RING_2"/>
    <property type="match status" value="1"/>
</dbReference>
<dbReference type="EC" id="2.3.2.27" evidence="5 18"/>
<dbReference type="InterPro" id="IPR001841">
    <property type="entry name" value="Znf_RING"/>
</dbReference>
<feature type="region of interest" description="Disordered" evidence="19">
    <location>
        <begin position="230"/>
        <end position="267"/>
    </location>
</feature>
<keyword evidence="10 17" id="KW-0863">Zinc-finger</keyword>
<feature type="compositionally biased region" description="Low complexity" evidence="19">
    <location>
        <begin position="254"/>
        <end position="267"/>
    </location>
</feature>
<dbReference type="GeneID" id="107106236"/>
<proteinExistence type="inferred from homology"/>
<evidence type="ECO:0000256" key="1">
    <source>
        <dbReference type="ARBA" id="ARBA00000900"/>
    </source>
</evidence>
<evidence type="ECO:0000256" key="14">
    <source>
        <dbReference type="ARBA" id="ARBA00023172"/>
    </source>
</evidence>
<evidence type="ECO:0000256" key="5">
    <source>
        <dbReference type="ARBA" id="ARBA00012483"/>
    </source>
</evidence>
<gene>
    <name evidence="22" type="primary">NSMCE1</name>
</gene>
<keyword evidence="15 18" id="KW-0234">DNA repair</keyword>
<evidence type="ECO:0000256" key="4">
    <source>
        <dbReference type="ARBA" id="ARBA00010258"/>
    </source>
</evidence>
<evidence type="ECO:0000256" key="9">
    <source>
        <dbReference type="ARBA" id="ARBA00022763"/>
    </source>
</evidence>
<name>A0ABM1JK51_GEKJA</name>
<keyword evidence="16 18" id="KW-0539">Nucleus</keyword>
<keyword evidence="21" id="KW-1185">Reference proteome</keyword>
<dbReference type="Pfam" id="PF08746">
    <property type="entry name" value="zf-RING-like"/>
    <property type="match status" value="1"/>
</dbReference>
<dbReference type="Gene3D" id="3.90.1150.220">
    <property type="match status" value="1"/>
</dbReference>
<comment type="subcellular location">
    <subcellularLocation>
        <location evidence="3">Chromosome</location>
        <location evidence="3">Telomere</location>
    </subcellularLocation>
    <subcellularLocation>
        <location evidence="2 18">Nucleus</location>
    </subcellularLocation>
</comment>
<accession>A0ABM1JK51</accession>
<keyword evidence="7 18" id="KW-0808">Transferase</keyword>
<dbReference type="CDD" id="cd16493">
    <property type="entry name" value="RING-CH-C4HC3_NSE1"/>
    <property type="match status" value="1"/>
</dbReference>
<dbReference type="InterPro" id="IPR011513">
    <property type="entry name" value="Nse1"/>
</dbReference>
<dbReference type="PANTHER" id="PTHR20973:SF0">
    <property type="entry name" value="NON-STRUCTURAL MAINTENANCE OF CHROMOSOMES ELEMENT 1 HOMOLOG"/>
    <property type="match status" value="1"/>
</dbReference>
<keyword evidence="11 18" id="KW-0833">Ubl conjugation pathway</keyword>
<evidence type="ECO:0000256" key="12">
    <source>
        <dbReference type="ARBA" id="ARBA00022833"/>
    </source>
</evidence>
<evidence type="ECO:0000256" key="10">
    <source>
        <dbReference type="ARBA" id="ARBA00022771"/>
    </source>
</evidence>
<protein>
    <recommendedName>
        <fullName evidence="6 18">Non-structural maintenance of chromosomes element 1 homolog</fullName>
        <ecNumber evidence="5 18">2.3.2.27</ecNumber>
    </recommendedName>
</protein>
<reference evidence="22" key="1">
    <citation type="submission" date="2025-08" db="UniProtKB">
        <authorList>
            <consortium name="RefSeq"/>
        </authorList>
    </citation>
    <scope>IDENTIFICATION</scope>
</reference>
<dbReference type="InterPro" id="IPR013083">
    <property type="entry name" value="Znf_RING/FYVE/PHD"/>
</dbReference>
<dbReference type="Proteomes" id="UP000694871">
    <property type="component" value="Unplaced"/>
</dbReference>
<dbReference type="Gene3D" id="3.30.40.10">
    <property type="entry name" value="Zinc/RING finger domain, C3HC4 (zinc finger)"/>
    <property type="match status" value="1"/>
</dbReference>
<evidence type="ECO:0000313" key="21">
    <source>
        <dbReference type="Proteomes" id="UP000694871"/>
    </source>
</evidence>
<evidence type="ECO:0000256" key="8">
    <source>
        <dbReference type="ARBA" id="ARBA00022723"/>
    </source>
</evidence>
<dbReference type="Pfam" id="PF07574">
    <property type="entry name" value="SMC_Nse1"/>
    <property type="match status" value="1"/>
</dbReference>
<keyword evidence="8 18" id="KW-0479">Metal-binding</keyword>
<evidence type="ECO:0000259" key="20">
    <source>
        <dbReference type="PROSITE" id="PS50089"/>
    </source>
</evidence>
<comment type="subunit">
    <text evidence="18">Component of the Smc5-Smc6 complex.</text>
</comment>
<evidence type="ECO:0000313" key="22">
    <source>
        <dbReference type="RefSeq" id="XP_015261838.1"/>
    </source>
</evidence>
<dbReference type="RefSeq" id="XP_015261838.1">
    <property type="nucleotide sequence ID" value="XM_015406352.1"/>
</dbReference>
<feature type="compositionally biased region" description="Low complexity" evidence="19">
    <location>
        <begin position="234"/>
        <end position="246"/>
    </location>
</feature>
<comment type="catalytic activity">
    <reaction evidence="1 18">
        <text>S-ubiquitinyl-[E2 ubiquitin-conjugating enzyme]-L-cysteine + [acceptor protein]-L-lysine = [E2 ubiquitin-conjugating enzyme]-L-cysteine + N(6)-ubiquitinyl-[acceptor protein]-L-lysine.</text>
        <dbReference type="EC" id="2.3.2.27"/>
    </reaction>
</comment>
<evidence type="ECO:0000256" key="17">
    <source>
        <dbReference type="PROSITE-ProRule" id="PRU00175"/>
    </source>
</evidence>
<keyword evidence="12 18" id="KW-0862">Zinc</keyword>
<keyword evidence="13" id="KW-0779">Telomere</keyword>
<comment type="similarity">
    <text evidence="4 18">Belongs to the NSE1 family.</text>
</comment>
<keyword evidence="14 18" id="KW-0233">DNA recombination</keyword>
<evidence type="ECO:0000256" key="11">
    <source>
        <dbReference type="ARBA" id="ARBA00022786"/>
    </source>
</evidence>
<keyword evidence="13" id="KW-0158">Chromosome</keyword>
<dbReference type="Gene3D" id="1.10.10.10">
    <property type="entry name" value="Winged helix-like DNA-binding domain superfamily/Winged helix DNA-binding domain"/>
    <property type="match status" value="1"/>
</dbReference>
<evidence type="ECO:0000256" key="18">
    <source>
        <dbReference type="RuleBase" id="RU368018"/>
    </source>
</evidence>
<keyword evidence="9 18" id="KW-0227">DNA damage</keyword>
<dbReference type="SUPFAM" id="SSF57850">
    <property type="entry name" value="RING/U-box"/>
    <property type="match status" value="1"/>
</dbReference>
<dbReference type="InterPro" id="IPR036388">
    <property type="entry name" value="WH-like_DNA-bd_sf"/>
</dbReference>
<evidence type="ECO:0000256" key="6">
    <source>
        <dbReference type="ARBA" id="ARBA00019422"/>
    </source>
</evidence>
<dbReference type="InterPro" id="IPR014857">
    <property type="entry name" value="Nse1_RING_C4HC3-type"/>
</dbReference>
<dbReference type="PANTHER" id="PTHR20973">
    <property type="entry name" value="NON-SMC ELEMENT 1-RELATED"/>
    <property type="match status" value="1"/>
</dbReference>
<evidence type="ECO:0000256" key="7">
    <source>
        <dbReference type="ARBA" id="ARBA00022679"/>
    </source>
</evidence>
<evidence type="ECO:0000256" key="13">
    <source>
        <dbReference type="ARBA" id="ARBA00022895"/>
    </source>
</evidence>
<evidence type="ECO:0000256" key="15">
    <source>
        <dbReference type="ARBA" id="ARBA00023204"/>
    </source>
</evidence>
<evidence type="ECO:0000256" key="19">
    <source>
        <dbReference type="SAM" id="MobiDB-lite"/>
    </source>
</evidence>
<comment type="function">
    <text evidence="18">RING-type zinc finger-containing E3 ubiquitin ligase that assembles with melanoma antigen protein (MAGE) to catalyze the direct transfer of ubiquitin from E2 ubiquitin-conjugating enzyme to a specific substrate. Involved in maintenance of genome integrity, DNA damage response and DNA repair.</text>
</comment>
<evidence type="ECO:0000256" key="16">
    <source>
        <dbReference type="ARBA" id="ARBA00023242"/>
    </source>
</evidence>
<sequence>MAAQMTDAHRHFLQALMSLGVVESPQALALHRQCCELHKVHYAADKLDDFISVANLQLQPLFLEIRRGMAEETGRTCYALVNLAESEVTRMASDYSETELELFKKTMDLIVLSENGFASSTEILNLADQLKPKKMKKREAEQVLQRLVEDKWLSEKEGEFTLHPRCILELEQYILSHYPDTARKCHICHALVVQSQVCADCGIAMHAPCLARYFRGKAEPRCPRCKQFWPPGTSAVSQPPAPSSSSTLREGRRASSSSSSVGPRRRR</sequence>